<dbReference type="Pfam" id="PF12841">
    <property type="entry name" value="YvrJ"/>
    <property type="match status" value="1"/>
</dbReference>
<accession>A0ABU0AVV0</accession>
<keyword evidence="3" id="KW-1185">Reference proteome</keyword>
<comment type="caution">
    <text evidence="2">The sequence shown here is derived from an EMBL/GenBank/DDBJ whole genome shotgun (WGS) entry which is preliminary data.</text>
</comment>
<gene>
    <name evidence="2" type="ORF">J2S72_001414</name>
</gene>
<evidence type="ECO:0000256" key="1">
    <source>
        <dbReference type="SAM" id="Phobius"/>
    </source>
</evidence>
<proteinExistence type="predicted"/>
<keyword evidence="1" id="KW-0812">Transmembrane</keyword>
<dbReference type="InterPro" id="IPR024419">
    <property type="entry name" value="YvrJ"/>
</dbReference>
<keyword evidence="1" id="KW-0472">Membrane</keyword>
<feature type="transmembrane region" description="Helical" evidence="1">
    <location>
        <begin position="6"/>
        <end position="23"/>
    </location>
</feature>
<sequence length="49" mass="5509">MEELISQIANIGFPMAVSVFLLVRIESKITELSDSIKDLSNNISLIMRK</sequence>
<dbReference type="RefSeq" id="WP_023055767.1">
    <property type="nucleotide sequence ID" value="NZ_JAUSTN010000007.1"/>
</dbReference>
<evidence type="ECO:0000313" key="2">
    <source>
        <dbReference type="EMBL" id="MDQ0275387.1"/>
    </source>
</evidence>
<dbReference type="EMBL" id="JAUSTN010000007">
    <property type="protein sequence ID" value="MDQ0275387.1"/>
    <property type="molecule type" value="Genomic_DNA"/>
</dbReference>
<dbReference type="Proteomes" id="UP001236559">
    <property type="component" value="Unassembled WGS sequence"/>
</dbReference>
<protein>
    <submittedName>
        <fullName evidence="2">Uncharacterized protein Yka (UPF0111/DUF47 family)</fullName>
    </submittedName>
</protein>
<evidence type="ECO:0000313" key="3">
    <source>
        <dbReference type="Proteomes" id="UP001236559"/>
    </source>
</evidence>
<keyword evidence="1" id="KW-1133">Transmembrane helix</keyword>
<name>A0ABU0AVV0_9FIRM</name>
<organism evidence="2 3">
    <name type="scientific">Peptoniphilus koenoeneniae</name>
    <dbReference type="NCBI Taxonomy" id="507751"/>
    <lineage>
        <taxon>Bacteria</taxon>
        <taxon>Bacillati</taxon>
        <taxon>Bacillota</taxon>
        <taxon>Tissierellia</taxon>
        <taxon>Tissierellales</taxon>
        <taxon>Peptoniphilaceae</taxon>
        <taxon>Peptoniphilus</taxon>
    </lineage>
</organism>
<reference evidence="2 3" key="1">
    <citation type="submission" date="2023-07" db="EMBL/GenBank/DDBJ databases">
        <title>Genomic Encyclopedia of Type Strains, Phase IV (KMG-IV): sequencing the most valuable type-strain genomes for metagenomic binning, comparative biology and taxonomic classification.</title>
        <authorList>
            <person name="Goeker M."/>
        </authorList>
    </citation>
    <scope>NUCLEOTIDE SEQUENCE [LARGE SCALE GENOMIC DNA]</scope>
    <source>
        <strain evidence="2 3">DSM 22616</strain>
    </source>
</reference>